<keyword evidence="5" id="KW-0418">Kinase</keyword>
<dbReference type="Gene3D" id="3.30.63.10">
    <property type="entry name" value="Guanylate Kinase phosphate binding domain"/>
    <property type="match status" value="1"/>
</dbReference>
<dbReference type="CDD" id="cd00071">
    <property type="entry name" value="GMPK"/>
    <property type="match status" value="1"/>
</dbReference>
<dbReference type="PROSITE" id="PS50052">
    <property type="entry name" value="GUANYLATE_KINASE_2"/>
    <property type="match status" value="1"/>
</dbReference>
<dbReference type="InterPro" id="IPR027417">
    <property type="entry name" value="P-loop_NTPase"/>
</dbReference>
<dbReference type="FunFam" id="3.30.63.10:FF:000002">
    <property type="entry name" value="Guanylate kinase 1"/>
    <property type="match status" value="1"/>
</dbReference>
<proteinExistence type="inferred from homology"/>
<dbReference type="InterPro" id="IPR020590">
    <property type="entry name" value="Guanylate_kinase_CS"/>
</dbReference>
<feature type="domain" description="Guanylate kinase-like" evidence="7">
    <location>
        <begin position="2"/>
        <end position="184"/>
    </location>
</feature>
<evidence type="ECO:0000313" key="9">
    <source>
        <dbReference type="Proteomes" id="UP001186944"/>
    </source>
</evidence>
<keyword evidence="6" id="KW-0067">ATP-binding</keyword>
<dbReference type="NCBIfam" id="TIGR03263">
    <property type="entry name" value="guanyl_kin"/>
    <property type="match status" value="1"/>
</dbReference>
<dbReference type="EMBL" id="VSWD01000011">
    <property type="protein sequence ID" value="KAK3087345.1"/>
    <property type="molecule type" value="Genomic_DNA"/>
</dbReference>
<keyword evidence="9" id="KW-1185">Reference proteome</keyword>
<dbReference type="Proteomes" id="UP001186944">
    <property type="component" value="Unassembled WGS sequence"/>
</dbReference>
<dbReference type="SMART" id="SM00072">
    <property type="entry name" value="GuKc"/>
    <property type="match status" value="1"/>
</dbReference>
<dbReference type="InterPro" id="IPR017665">
    <property type="entry name" value="Guanylate_kinase"/>
</dbReference>
<dbReference type="GO" id="GO:0005524">
    <property type="term" value="F:ATP binding"/>
    <property type="evidence" value="ECO:0007669"/>
    <property type="project" value="UniProtKB-KW"/>
</dbReference>
<name>A0AA89BU17_PINIB</name>
<dbReference type="InterPro" id="IPR008144">
    <property type="entry name" value="Guanylate_kin-like_dom"/>
</dbReference>
<reference evidence="8" key="1">
    <citation type="submission" date="2019-08" db="EMBL/GenBank/DDBJ databases">
        <title>The improved chromosome-level genome for the pearl oyster Pinctada fucata martensii using PacBio sequencing and Hi-C.</title>
        <authorList>
            <person name="Zheng Z."/>
        </authorList>
    </citation>
    <scope>NUCLEOTIDE SEQUENCE</scope>
    <source>
        <strain evidence="8">ZZ-2019</strain>
        <tissue evidence="8">Adductor muscle</tissue>
    </source>
</reference>
<dbReference type="AlphaFoldDB" id="A0AA89BU17"/>
<evidence type="ECO:0000313" key="8">
    <source>
        <dbReference type="EMBL" id="KAK3087345.1"/>
    </source>
</evidence>
<evidence type="ECO:0000256" key="1">
    <source>
        <dbReference type="ARBA" id="ARBA00005790"/>
    </source>
</evidence>
<evidence type="ECO:0000256" key="5">
    <source>
        <dbReference type="ARBA" id="ARBA00022777"/>
    </source>
</evidence>
<evidence type="ECO:0000259" key="7">
    <source>
        <dbReference type="PROSITE" id="PS50052"/>
    </source>
</evidence>
<organism evidence="8 9">
    <name type="scientific">Pinctada imbricata</name>
    <name type="common">Atlantic pearl-oyster</name>
    <name type="synonym">Pinctada martensii</name>
    <dbReference type="NCBI Taxonomy" id="66713"/>
    <lineage>
        <taxon>Eukaryota</taxon>
        <taxon>Metazoa</taxon>
        <taxon>Spiralia</taxon>
        <taxon>Lophotrochozoa</taxon>
        <taxon>Mollusca</taxon>
        <taxon>Bivalvia</taxon>
        <taxon>Autobranchia</taxon>
        <taxon>Pteriomorphia</taxon>
        <taxon>Pterioida</taxon>
        <taxon>Pterioidea</taxon>
        <taxon>Pteriidae</taxon>
        <taxon>Pinctada</taxon>
    </lineage>
</organism>
<evidence type="ECO:0000256" key="3">
    <source>
        <dbReference type="ARBA" id="ARBA00022679"/>
    </source>
</evidence>
<keyword evidence="3" id="KW-0808">Transferase</keyword>
<dbReference type="HAMAP" id="MF_00328">
    <property type="entry name" value="Guanylate_kinase"/>
    <property type="match status" value="1"/>
</dbReference>
<dbReference type="Pfam" id="PF00625">
    <property type="entry name" value="Guanylate_kin"/>
    <property type="match status" value="1"/>
</dbReference>
<evidence type="ECO:0000256" key="6">
    <source>
        <dbReference type="ARBA" id="ARBA00022840"/>
    </source>
</evidence>
<gene>
    <name evidence="8" type="ORF">FSP39_004878</name>
</gene>
<dbReference type="GO" id="GO:0004385">
    <property type="term" value="F:GMP kinase activity"/>
    <property type="evidence" value="ECO:0007669"/>
    <property type="project" value="UniProtKB-EC"/>
</dbReference>
<accession>A0AA89BU17</accession>
<dbReference type="FunFam" id="3.40.50.300:FF:000776">
    <property type="entry name" value="Guanylate kinase 2"/>
    <property type="match status" value="1"/>
</dbReference>
<comment type="caution">
    <text evidence="8">The sequence shown here is derived from an EMBL/GenBank/DDBJ whole genome shotgun (WGS) entry which is preliminary data.</text>
</comment>
<dbReference type="Gene3D" id="3.40.50.300">
    <property type="entry name" value="P-loop containing nucleotide triphosphate hydrolases"/>
    <property type="match status" value="1"/>
</dbReference>
<keyword evidence="4" id="KW-0547">Nucleotide-binding</keyword>
<dbReference type="EC" id="2.7.4.8" evidence="2"/>
<dbReference type="PANTHER" id="PTHR23117:SF13">
    <property type="entry name" value="GUANYLATE KINASE"/>
    <property type="match status" value="1"/>
</dbReference>
<evidence type="ECO:0000256" key="4">
    <source>
        <dbReference type="ARBA" id="ARBA00022741"/>
    </source>
</evidence>
<dbReference type="PANTHER" id="PTHR23117">
    <property type="entry name" value="GUANYLATE KINASE-RELATED"/>
    <property type="match status" value="1"/>
</dbReference>
<comment type="similarity">
    <text evidence="1">Belongs to the guanylate kinase family.</text>
</comment>
<dbReference type="InterPro" id="IPR008145">
    <property type="entry name" value="GK/Ca_channel_bsu"/>
</dbReference>
<dbReference type="GO" id="GO:0005829">
    <property type="term" value="C:cytosol"/>
    <property type="evidence" value="ECO:0007669"/>
    <property type="project" value="TreeGrafter"/>
</dbReference>
<sequence>MSKPIVISGPSGSGKSTLLTRLFKEFPECFAFSVSHTTRNPRSGEENGKDYHFVTREQFEKMIDENGFLEHAQFSGNRYGTSKMAVEEIQKTGKICVLDVEINGVKSIKGTDLNAQYLFVKPPSMEALRERLQSRGTETKESLEKRLNTAKEALDYAEENGSYDHIIVNDDLEKAYTSLKDIVIERPKNFLNEDFSRLALTMKSAYRISLGKLPKLCYLGMQTSIDEIPTSYSISRSRRQDKIIRIYAGRVVNPGISNIVK</sequence>
<dbReference type="PROSITE" id="PS00856">
    <property type="entry name" value="GUANYLATE_KINASE_1"/>
    <property type="match status" value="1"/>
</dbReference>
<protein>
    <recommendedName>
        <fullName evidence="2">guanylate kinase</fullName>
        <ecNumber evidence="2">2.7.4.8</ecNumber>
    </recommendedName>
</protein>
<evidence type="ECO:0000256" key="2">
    <source>
        <dbReference type="ARBA" id="ARBA00012961"/>
    </source>
</evidence>
<dbReference type="SUPFAM" id="SSF52540">
    <property type="entry name" value="P-loop containing nucleoside triphosphate hydrolases"/>
    <property type="match status" value="1"/>
</dbReference>